<evidence type="ECO:0000259" key="2">
    <source>
        <dbReference type="PROSITE" id="PS51502"/>
    </source>
</evidence>
<dbReference type="Pfam" id="PF07876">
    <property type="entry name" value="Dabb"/>
    <property type="match status" value="1"/>
</dbReference>
<dbReference type="InterPro" id="IPR011008">
    <property type="entry name" value="Dimeric_a/b-barrel"/>
</dbReference>
<dbReference type="PROSITE" id="PS51502">
    <property type="entry name" value="S_R_A_B_BARREL"/>
    <property type="match status" value="1"/>
</dbReference>
<keyword evidence="4" id="KW-1185">Reference proteome</keyword>
<dbReference type="AlphaFoldDB" id="A0A4Q2KYJ3"/>
<gene>
    <name evidence="3" type="ORF">ESP51_09530</name>
</gene>
<comment type="subunit">
    <text evidence="1">Homodimer.</text>
</comment>
<organism evidence="3 4">
    <name type="scientific">Agromyces albus</name>
    <dbReference type="NCBI Taxonomy" id="205332"/>
    <lineage>
        <taxon>Bacteria</taxon>
        <taxon>Bacillati</taxon>
        <taxon>Actinomycetota</taxon>
        <taxon>Actinomycetes</taxon>
        <taxon>Micrococcales</taxon>
        <taxon>Microbacteriaceae</taxon>
        <taxon>Agromyces</taxon>
    </lineage>
</organism>
<name>A0A4Q2KYJ3_9MICO</name>
<dbReference type="PANTHER" id="PTHR33178">
    <property type="match status" value="1"/>
</dbReference>
<dbReference type="InterPro" id="IPR013097">
    <property type="entry name" value="Dabb"/>
</dbReference>
<evidence type="ECO:0000256" key="1">
    <source>
        <dbReference type="ARBA" id="ARBA00011738"/>
    </source>
</evidence>
<dbReference type="Proteomes" id="UP000293865">
    <property type="component" value="Unassembled WGS sequence"/>
</dbReference>
<accession>A0A4Q2KYJ3</accession>
<dbReference type="OrthoDB" id="9808130at2"/>
<evidence type="ECO:0000313" key="4">
    <source>
        <dbReference type="Proteomes" id="UP000293865"/>
    </source>
</evidence>
<dbReference type="PANTHER" id="PTHR33178:SF10">
    <property type="entry name" value="STRESS-RESPONSE A_B BARREL DOMAIN-CONTAINING PROTEIN"/>
    <property type="match status" value="1"/>
</dbReference>
<dbReference type="SMART" id="SM00886">
    <property type="entry name" value="Dabb"/>
    <property type="match status" value="1"/>
</dbReference>
<dbReference type="Gene3D" id="3.30.70.100">
    <property type="match status" value="1"/>
</dbReference>
<reference evidence="3 4" key="1">
    <citation type="submission" date="2019-01" db="EMBL/GenBank/DDBJ databases">
        <title>Agromyces.</title>
        <authorList>
            <person name="Li J."/>
        </authorList>
    </citation>
    <scope>NUCLEOTIDE SEQUENCE [LARGE SCALE GENOMIC DNA]</scope>
    <source>
        <strain evidence="3 4">DSM 15934</strain>
    </source>
</reference>
<comment type="caution">
    <text evidence="3">The sequence shown here is derived from an EMBL/GenBank/DDBJ whole genome shotgun (WGS) entry which is preliminary data.</text>
</comment>
<evidence type="ECO:0000313" key="3">
    <source>
        <dbReference type="EMBL" id="RXZ70758.1"/>
    </source>
</evidence>
<feature type="domain" description="Stress-response A/B barrel" evidence="2">
    <location>
        <begin position="2"/>
        <end position="93"/>
    </location>
</feature>
<sequence>MIRHTVAFRLRHPTGSEAERSFLETARVLAGIPGVERFEQLHQVSAKNDFTFGFSMEFSDAAAYAAYNEHPDHVAFVAERWVPEVEEFLEIDYAPYVA</sequence>
<protein>
    <submittedName>
        <fullName evidence="3">Dabb family protein</fullName>
    </submittedName>
</protein>
<dbReference type="RefSeq" id="WP_129520667.1">
    <property type="nucleotide sequence ID" value="NZ_SDPN01000014.1"/>
</dbReference>
<dbReference type="SUPFAM" id="SSF54909">
    <property type="entry name" value="Dimeric alpha+beta barrel"/>
    <property type="match status" value="1"/>
</dbReference>
<dbReference type="EMBL" id="SDPN01000014">
    <property type="protein sequence ID" value="RXZ70758.1"/>
    <property type="molecule type" value="Genomic_DNA"/>
</dbReference>
<dbReference type="InterPro" id="IPR044662">
    <property type="entry name" value="HS1/DABB1-like"/>
</dbReference>
<proteinExistence type="predicted"/>